<dbReference type="Proteomes" id="UP001153292">
    <property type="component" value="Chromosome 4"/>
</dbReference>
<evidence type="ECO:0000313" key="5">
    <source>
        <dbReference type="Proteomes" id="UP001153292"/>
    </source>
</evidence>
<evidence type="ECO:0000259" key="3">
    <source>
        <dbReference type="PROSITE" id="PS01031"/>
    </source>
</evidence>
<dbReference type="EMBL" id="OU963897">
    <property type="protein sequence ID" value="CAH0405551.1"/>
    <property type="molecule type" value="Genomic_DNA"/>
</dbReference>
<dbReference type="PANTHER" id="PTHR45640:SF26">
    <property type="entry name" value="RE23625P"/>
    <property type="match status" value="1"/>
</dbReference>
<dbReference type="InterPro" id="IPR001436">
    <property type="entry name" value="Alpha-crystallin/sHSP_animal"/>
</dbReference>
<dbReference type="InterPro" id="IPR008978">
    <property type="entry name" value="HSP20-like_chaperone"/>
</dbReference>
<dbReference type="Pfam" id="PF00011">
    <property type="entry name" value="HSP20"/>
    <property type="match status" value="1"/>
</dbReference>
<dbReference type="Gene3D" id="2.60.40.790">
    <property type="match status" value="1"/>
</dbReference>
<feature type="domain" description="SHSP" evidence="3">
    <location>
        <begin position="55"/>
        <end position="162"/>
    </location>
</feature>
<evidence type="ECO:0000313" key="4">
    <source>
        <dbReference type="EMBL" id="CAH0405551.1"/>
    </source>
</evidence>
<protein>
    <recommendedName>
        <fullName evidence="3">SHSP domain-containing protein</fullName>
    </recommendedName>
</protein>
<dbReference type="CDD" id="cd06526">
    <property type="entry name" value="metazoan_ACD"/>
    <property type="match status" value="1"/>
</dbReference>
<comment type="similarity">
    <text evidence="1 2">Belongs to the small heat shock protein (HSP20) family.</text>
</comment>
<gene>
    <name evidence="4" type="ORF">CHILSU_LOCUS8914</name>
</gene>
<evidence type="ECO:0000256" key="1">
    <source>
        <dbReference type="PROSITE-ProRule" id="PRU00285"/>
    </source>
</evidence>
<dbReference type="PANTHER" id="PTHR45640">
    <property type="entry name" value="HEAT SHOCK PROTEIN HSP-12.2-RELATED"/>
    <property type="match status" value="1"/>
</dbReference>
<proteinExistence type="inferred from homology"/>
<dbReference type="PROSITE" id="PS01031">
    <property type="entry name" value="SHSP"/>
    <property type="match status" value="1"/>
</dbReference>
<reference evidence="4" key="1">
    <citation type="submission" date="2021-12" db="EMBL/GenBank/DDBJ databases">
        <authorList>
            <person name="King R."/>
        </authorList>
    </citation>
    <scope>NUCLEOTIDE SEQUENCE</scope>
</reference>
<keyword evidence="5" id="KW-1185">Reference proteome</keyword>
<name>A0ABN8BBI3_CHISP</name>
<evidence type="ECO:0000256" key="2">
    <source>
        <dbReference type="RuleBase" id="RU003616"/>
    </source>
</evidence>
<sequence length="273" mass="31087">MSLVPYWLRHLRNLAYRDPFTRVLEDPFTVFAKDPFFRDPLKYMKQVTAPLQDHHGIEGVYSDSEVKVDGKKVEVHLDVQNFSPEQIQVKTVGNEITIEGKKEVKREDGWTRSHFERRFLLPEGFPPERVECHLDKGKLKLVAFRSEPLAERTIPIQDISAEKESLSEKDKSTAFKSEPLAEKTIPVQDIAPEKESSSEKAINVPTAAAQAFTMDGIGRLGLTTFYGPFLLMPDKVRTQGKKLVTRTLSQSANDPLDPYSPTYIQHHQKLVLV</sequence>
<dbReference type="InterPro" id="IPR002068">
    <property type="entry name" value="A-crystallin/Hsp20_dom"/>
</dbReference>
<organism evidence="4 5">
    <name type="scientific">Chilo suppressalis</name>
    <name type="common">Asiatic rice borer moth</name>
    <dbReference type="NCBI Taxonomy" id="168631"/>
    <lineage>
        <taxon>Eukaryota</taxon>
        <taxon>Metazoa</taxon>
        <taxon>Ecdysozoa</taxon>
        <taxon>Arthropoda</taxon>
        <taxon>Hexapoda</taxon>
        <taxon>Insecta</taxon>
        <taxon>Pterygota</taxon>
        <taxon>Neoptera</taxon>
        <taxon>Endopterygota</taxon>
        <taxon>Lepidoptera</taxon>
        <taxon>Glossata</taxon>
        <taxon>Ditrysia</taxon>
        <taxon>Pyraloidea</taxon>
        <taxon>Crambidae</taxon>
        <taxon>Crambinae</taxon>
        <taxon>Chilo</taxon>
    </lineage>
</organism>
<accession>A0ABN8BBI3</accession>
<dbReference type="SUPFAM" id="SSF49764">
    <property type="entry name" value="HSP20-like chaperones"/>
    <property type="match status" value="1"/>
</dbReference>